<keyword evidence="6" id="KW-0237">DNA synthesis</keyword>
<evidence type="ECO:0000256" key="12">
    <source>
        <dbReference type="ARBA" id="ARBA00047754"/>
    </source>
</evidence>
<comment type="caution">
    <text evidence="15">The sequence shown here is derived from an EMBL/GenBank/DDBJ whole genome shotgun (WGS) entry which is preliminary data.</text>
</comment>
<dbReference type="Pfam" id="PF02867">
    <property type="entry name" value="Ribonuc_red_lgC"/>
    <property type="match status" value="1"/>
</dbReference>
<accession>A0A1F4NRV9</accession>
<dbReference type="SUPFAM" id="SSF51998">
    <property type="entry name" value="PFL-like glycyl radical enzymes"/>
    <property type="match status" value="1"/>
</dbReference>
<feature type="domain" description="Ribonucleotide reductase large subunit C-terminal" evidence="13">
    <location>
        <begin position="28"/>
        <end position="208"/>
    </location>
</feature>
<dbReference type="InterPro" id="IPR000788">
    <property type="entry name" value="RNR_lg_C"/>
</dbReference>
<evidence type="ECO:0000259" key="13">
    <source>
        <dbReference type="Pfam" id="PF02867"/>
    </source>
</evidence>
<evidence type="ECO:0000313" key="15">
    <source>
        <dbReference type="EMBL" id="OGB74149.1"/>
    </source>
</evidence>
<organism evidence="15 16">
    <name type="scientific">candidate division Kazan bacterium RBG_13_50_9</name>
    <dbReference type="NCBI Taxonomy" id="1798535"/>
    <lineage>
        <taxon>Bacteria</taxon>
        <taxon>Bacteria division Kazan-3B-28</taxon>
    </lineage>
</organism>
<dbReference type="Pfam" id="PF12637">
    <property type="entry name" value="TSCPD"/>
    <property type="match status" value="1"/>
</dbReference>
<evidence type="ECO:0000256" key="5">
    <source>
        <dbReference type="ARBA" id="ARBA00022628"/>
    </source>
</evidence>
<keyword evidence="7" id="KW-0547">Nucleotide-binding</keyword>
<dbReference type="PANTHER" id="PTHR43371:SF1">
    <property type="entry name" value="RIBONUCLEOSIDE-DIPHOSPHATE REDUCTASE"/>
    <property type="match status" value="1"/>
</dbReference>
<proteinExistence type="inferred from homology"/>
<evidence type="ECO:0000256" key="9">
    <source>
        <dbReference type="ARBA" id="ARBA00023285"/>
    </source>
</evidence>
<dbReference type="Proteomes" id="UP000176651">
    <property type="component" value="Unassembled WGS sequence"/>
</dbReference>
<evidence type="ECO:0000256" key="4">
    <source>
        <dbReference type="ARBA" id="ARBA00014409"/>
    </source>
</evidence>
<evidence type="ECO:0000256" key="8">
    <source>
        <dbReference type="ARBA" id="ARBA00023002"/>
    </source>
</evidence>
<protein>
    <recommendedName>
        <fullName evidence="4">Vitamin B12-dependent ribonucleotide reductase</fullName>
        <ecNumber evidence="3">1.17.4.1</ecNumber>
    </recommendedName>
    <alternativeName>
        <fullName evidence="11">Ribonucleoside-diphosphate reductase NrdJ</fullName>
    </alternativeName>
</protein>
<sequence>MEHELNQQSMLDVIKMHLAKAETIQHAPSYLREAAIEDWTAAWENGRKFGYRNAQVSVLAPTGTIGPLMDVDTTGVEPDFALVKYKKLAGGGGYLLVNQSVEPALKHLGYSLDEVEAIKQYVLDNGKIEGAGGLKEEHLPIFDCANTCGDGERFIRPMAHVEMMAAVQPFISGAISKTVNMPESATVDEIEEMYIESWKRGLKALAIYRDGSKASQPLTTKLGDRRVSPLDLTPRHREMPKTREGITHKFSIGGHKVYITANRFENGDLGEIFITAGKEGSVVSGLLGSIARLTSKMLQEGAPAESIVDSLLNLRFDPWGITDNPEIPMAKSIPDYIGRWLGKHFLPLDKQVAFGIADGQTINVGEAEQEKGKERLVEQPILSLAAEGEGSQPDGFQYAPPCPTCGALMVRNGSCFACPECGTTTGCS</sequence>
<evidence type="ECO:0000256" key="2">
    <source>
        <dbReference type="ARBA" id="ARBA00007405"/>
    </source>
</evidence>
<dbReference type="GO" id="GO:0071897">
    <property type="term" value="P:DNA biosynthetic process"/>
    <property type="evidence" value="ECO:0007669"/>
    <property type="project" value="UniProtKB-KW"/>
</dbReference>
<dbReference type="InterPro" id="IPR050862">
    <property type="entry name" value="RdRp_reductase_class-2"/>
</dbReference>
<comment type="function">
    <text evidence="10">Catalyzes the reduction of ribonucleotides to deoxyribonucleotides. May function to provide a pool of deoxyribonucleotide precursors for DNA repair during oxygen limitation and/or for immediate growth after restoration of oxygen.</text>
</comment>
<evidence type="ECO:0000256" key="11">
    <source>
        <dbReference type="ARBA" id="ARBA00033050"/>
    </source>
</evidence>
<keyword evidence="5" id="KW-0846">Cobalamin</keyword>
<evidence type="ECO:0000313" key="16">
    <source>
        <dbReference type="Proteomes" id="UP000176651"/>
    </source>
</evidence>
<comment type="cofactor">
    <cofactor evidence="1">
        <name>adenosylcob(III)alamin</name>
        <dbReference type="ChEBI" id="CHEBI:18408"/>
    </cofactor>
</comment>
<dbReference type="PANTHER" id="PTHR43371">
    <property type="entry name" value="VITAMIN B12-DEPENDENT RIBONUCLEOTIDE REDUCTASE"/>
    <property type="match status" value="1"/>
</dbReference>
<reference evidence="15 16" key="1">
    <citation type="journal article" date="2016" name="Nat. Commun.">
        <title>Thousands of microbial genomes shed light on interconnected biogeochemical processes in an aquifer system.</title>
        <authorList>
            <person name="Anantharaman K."/>
            <person name="Brown C.T."/>
            <person name="Hug L.A."/>
            <person name="Sharon I."/>
            <person name="Castelle C.J."/>
            <person name="Probst A.J."/>
            <person name="Thomas B.C."/>
            <person name="Singh A."/>
            <person name="Wilkins M.J."/>
            <person name="Karaoz U."/>
            <person name="Brodie E.L."/>
            <person name="Williams K.H."/>
            <person name="Hubbard S.S."/>
            <person name="Banfield J.F."/>
        </authorList>
    </citation>
    <scope>NUCLEOTIDE SEQUENCE [LARGE SCALE GENOMIC DNA]</scope>
</reference>
<evidence type="ECO:0000256" key="6">
    <source>
        <dbReference type="ARBA" id="ARBA00022634"/>
    </source>
</evidence>
<evidence type="ECO:0000256" key="3">
    <source>
        <dbReference type="ARBA" id="ARBA00012274"/>
    </source>
</evidence>
<dbReference type="EMBL" id="META01000004">
    <property type="protein sequence ID" value="OGB74149.1"/>
    <property type="molecule type" value="Genomic_DNA"/>
</dbReference>
<dbReference type="Gene3D" id="3.20.70.20">
    <property type="match status" value="1"/>
</dbReference>
<feature type="domain" description="TSCPD" evidence="14">
    <location>
        <begin position="239"/>
        <end position="344"/>
    </location>
</feature>
<dbReference type="InterPro" id="IPR024434">
    <property type="entry name" value="TSCPD_dom"/>
</dbReference>
<keyword evidence="8" id="KW-0560">Oxidoreductase</keyword>
<keyword evidence="9" id="KW-0170">Cobalt</keyword>
<comment type="similarity">
    <text evidence="2">Belongs to the ribonucleoside diphosphate reductase class-2 family.</text>
</comment>
<name>A0A1F4NRV9_UNCK3</name>
<dbReference type="STRING" id="1798535.A2V68_02360"/>
<evidence type="ECO:0000259" key="14">
    <source>
        <dbReference type="Pfam" id="PF12637"/>
    </source>
</evidence>
<evidence type="ECO:0000256" key="1">
    <source>
        <dbReference type="ARBA" id="ARBA00001922"/>
    </source>
</evidence>
<evidence type="ECO:0000256" key="10">
    <source>
        <dbReference type="ARBA" id="ARBA00025437"/>
    </source>
</evidence>
<dbReference type="GO" id="GO:0031419">
    <property type="term" value="F:cobalamin binding"/>
    <property type="evidence" value="ECO:0007669"/>
    <property type="project" value="UniProtKB-KW"/>
</dbReference>
<dbReference type="AlphaFoldDB" id="A0A1F4NRV9"/>
<evidence type="ECO:0000256" key="7">
    <source>
        <dbReference type="ARBA" id="ARBA00022741"/>
    </source>
</evidence>
<dbReference type="EC" id="1.17.4.1" evidence="3"/>
<dbReference type="GO" id="GO:0004748">
    <property type="term" value="F:ribonucleoside-diphosphate reductase activity, thioredoxin disulfide as acceptor"/>
    <property type="evidence" value="ECO:0007669"/>
    <property type="project" value="UniProtKB-EC"/>
</dbReference>
<dbReference type="GO" id="GO:0000166">
    <property type="term" value="F:nucleotide binding"/>
    <property type="evidence" value="ECO:0007669"/>
    <property type="project" value="UniProtKB-KW"/>
</dbReference>
<comment type="catalytic activity">
    <reaction evidence="12">
        <text>a 2'-deoxyribonucleoside 5'-diphosphate + [thioredoxin]-disulfide + H2O = a ribonucleoside 5'-diphosphate + [thioredoxin]-dithiol</text>
        <dbReference type="Rhea" id="RHEA:23252"/>
        <dbReference type="Rhea" id="RHEA-COMP:10698"/>
        <dbReference type="Rhea" id="RHEA-COMP:10700"/>
        <dbReference type="ChEBI" id="CHEBI:15377"/>
        <dbReference type="ChEBI" id="CHEBI:29950"/>
        <dbReference type="ChEBI" id="CHEBI:50058"/>
        <dbReference type="ChEBI" id="CHEBI:57930"/>
        <dbReference type="ChEBI" id="CHEBI:73316"/>
        <dbReference type="EC" id="1.17.4.1"/>
    </reaction>
</comment>
<gene>
    <name evidence="15" type="ORF">A2V68_02360</name>
</gene>